<dbReference type="PANTHER" id="PTHR31516:SF17">
    <property type="entry name" value="STABILIZER OF AXONEMAL MICROTUBULES 2"/>
    <property type="match status" value="1"/>
</dbReference>
<dbReference type="AlphaFoldDB" id="A0A507D3Y6"/>
<accession>A0A507D3Y6</accession>
<comment type="caution">
    <text evidence="4">The sequence shown here is derived from an EMBL/GenBank/DDBJ whole genome shotgun (WGS) entry which is preliminary data.</text>
</comment>
<gene>
    <name evidence="4" type="ORF">SeLEV6574_g03352</name>
    <name evidence="3" type="ORF">SeMB42_g04775</name>
</gene>
<dbReference type="Proteomes" id="UP000317494">
    <property type="component" value="Unassembled WGS sequence"/>
</dbReference>
<keyword evidence="5" id="KW-1185">Reference proteome</keyword>
<dbReference type="GO" id="GO:0005814">
    <property type="term" value="C:centriole"/>
    <property type="evidence" value="ECO:0007669"/>
    <property type="project" value="TreeGrafter"/>
</dbReference>
<protein>
    <submittedName>
        <fullName evidence="4">Uncharacterized protein</fullName>
    </submittedName>
</protein>
<evidence type="ECO:0000256" key="2">
    <source>
        <dbReference type="SAM" id="MobiDB-lite"/>
    </source>
</evidence>
<organism evidence="4 6">
    <name type="scientific">Synchytrium endobioticum</name>
    <dbReference type="NCBI Taxonomy" id="286115"/>
    <lineage>
        <taxon>Eukaryota</taxon>
        <taxon>Fungi</taxon>
        <taxon>Fungi incertae sedis</taxon>
        <taxon>Chytridiomycota</taxon>
        <taxon>Chytridiomycota incertae sedis</taxon>
        <taxon>Chytridiomycetes</taxon>
        <taxon>Synchytriales</taxon>
        <taxon>Synchytriaceae</taxon>
        <taxon>Synchytrium</taxon>
    </lineage>
</organism>
<dbReference type="EMBL" id="QEAN01000203">
    <property type="protein sequence ID" value="TPX43314.1"/>
    <property type="molecule type" value="Genomic_DNA"/>
</dbReference>
<dbReference type="PANTHER" id="PTHR31516">
    <property type="entry name" value="STABILIZER OF AXONEMAL MICROTUBULES 2"/>
    <property type="match status" value="1"/>
</dbReference>
<evidence type="ECO:0000313" key="3">
    <source>
        <dbReference type="EMBL" id="TPX43314.1"/>
    </source>
</evidence>
<dbReference type="Proteomes" id="UP000320475">
    <property type="component" value="Unassembled WGS sequence"/>
</dbReference>
<dbReference type="VEuPathDB" id="FungiDB:SeMB42_g04775"/>
<dbReference type="GO" id="GO:0036064">
    <property type="term" value="C:ciliary basal body"/>
    <property type="evidence" value="ECO:0007669"/>
    <property type="project" value="TreeGrafter"/>
</dbReference>
<dbReference type="EMBL" id="QEAM01000111">
    <property type="protein sequence ID" value="TPX46183.1"/>
    <property type="molecule type" value="Genomic_DNA"/>
</dbReference>
<dbReference type="OrthoDB" id="365640at2759"/>
<proteinExistence type="inferred from homology"/>
<evidence type="ECO:0000313" key="6">
    <source>
        <dbReference type="Proteomes" id="UP000320475"/>
    </source>
</evidence>
<dbReference type="GO" id="GO:0005879">
    <property type="term" value="C:axonemal microtubule"/>
    <property type="evidence" value="ECO:0007669"/>
    <property type="project" value="TreeGrafter"/>
</dbReference>
<evidence type="ECO:0000313" key="5">
    <source>
        <dbReference type="Proteomes" id="UP000317494"/>
    </source>
</evidence>
<dbReference type="STRING" id="286115.A0A507D3Y6"/>
<dbReference type="GO" id="GO:0008017">
    <property type="term" value="F:microtubule binding"/>
    <property type="evidence" value="ECO:0007669"/>
    <property type="project" value="InterPro"/>
</dbReference>
<evidence type="ECO:0000256" key="1">
    <source>
        <dbReference type="ARBA" id="ARBA00008738"/>
    </source>
</evidence>
<comment type="similarity">
    <text evidence="1">Belongs to the FAM154 family.</text>
</comment>
<name>A0A507D3Y6_9FUNG</name>
<dbReference type="PROSITE" id="PS51257">
    <property type="entry name" value="PROKAR_LIPOPROTEIN"/>
    <property type="match status" value="1"/>
</dbReference>
<evidence type="ECO:0000313" key="4">
    <source>
        <dbReference type="EMBL" id="TPX46183.1"/>
    </source>
</evidence>
<dbReference type="InterPro" id="IPR033336">
    <property type="entry name" value="SAXO1/2"/>
</dbReference>
<dbReference type="Pfam" id="PF05217">
    <property type="entry name" value="SAXO1-2"/>
    <property type="match status" value="1"/>
</dbReference>
<feature type="region of interest" description="Disordered" evidence="2">
    <location>
        <begin position="155"/>
        <end position="174"/>
    </location>
</feature>
<sequence length="378" mass="42187">MATAKKVNGSQCVCGACSCGRHRCKLVAVQSSAPLDSVTEYNRTFHPHQLDVKRVRPVYVPTQSGKFQGTTENHDTFIAHNLPDRVPPHRENYVPNPAQFDGTTSQKADYKPWPGNHRPDAKPRELNLTLPNAPFDGVSTSKTDYVERSIPARYQRPPATYTPSEGPFEGKSTQSTDYAWKGAVRTMSMKPPPNTVWQNEDRDFKTAAASAYILHKDVQHKLHKPQPQVLPPTKFEGISTSMDSFVPKEIPARNRDLGKVLYVPNPAKFDGHSTTADSFTPKEIPLRNKDLGKVPYVPNSAKFEGHSTTADSYVPKTLSQTASYAPKDWYHPSADDRDFQTEAKSSHNVKHMEVCAIKQMDVHHVGQDGHTYLSQARA</sequence>
<reference evidence="5 6" key="1">
    <citation type="journal article" date="2019" name="Sci. Rep.">
        <title>Comparative genomics of chytrid fungi reveal insights into the obligate biotrophic and pathogenic lifestyle of Synchytrium endobioticum.</title>
        <authorList>
            <person name="van de Vossenberg B.T.L.H."/>
            <person name="Warris S."/>
            <person name="Nguyen H.D.T."/>
            <person name="van Gent-Pelzer M.P.E."/>
            <person name="Joly D.L."/>
            <person name="van de Geest H.C."/>
            <person name="Bonants P.J.M."/>
            <person name="Smith D.S."/>
            <person name="Levesque C.A."/>
            <person name="van der Lee T.A.J."/>
        </authorList>
    </citation>
    <scope>NUCLEOTIDE SEQUENCE [LARGE SCALE GENOMIC DNA]</scope>
    <source>
        <strain evidence="4 6">LEV6574</strain>
        <strain evidence="3 5">MB42</strain>
    </source>
</reference>